<dbReference type="GO" id="GO:0004139">
    <property type="term" value="F:deoxyribose-phosphate aldolase activity"/>
    <property type="evidence" value="ECO:0007669"/>
    <property type="project" value="UniProtKB-UniRule"/>
</dbReference>
<feature type="active site" description="Proton donor/acceptor" evidence="7">
    <location>
        <position position="91"/>
    </location>
</feature>
<evidence type="ECO:0000256" key="3">
    <source>
        <dbReference type="ARBA" id="ARBA00023239"/>
    </source>
</evidence>
<dbReference type="CDD" id="cd00959">
    <property type="entry name" value="DeoC"/>
    <property type="match status" value="1"/>
</dbReference>
<dbReference type="InterPro" id="IPR002915">
    <property type="entry name" value="DeoC/FbaB/LacD_aldolase"/>
</dbReference>
<dbReference type="Proteomes" id="UP000281498">
    <property type="component" value="Unassembled WGS sequence"/>
</dbReference>
<dbReference type="SUPFAM" id="SSF51569">
    <property type="entry name" value="Aldolase"/>
    <property type="match status" value="1"/>
</dbReference>
<keyword evidence="4 7" id="KW-0704">Schiff base</keyword>
<dbReference type="GO" id="GO:0006018">
    <property type="term" value="P:2-deoxyribose 1-phosphate catabolic process"/>
    <property type="evidence" value="ECO:0007669"/>
    <property type="project" value="UniProtKB-UniRule"/>
</dbReference>
<dbReference type="InterPro" id="IPR028581">
    <property type="entry name" value="DeoC_typeI"/>
</dbReference>
<sequence length="223" mass="23310">MSKSIGSMIDHTVLKADTNEAQIVKLCEEARDYRFASVCVNPTWVKKSAELLAGSGVDVCTVVGFPLGASTPETKAFETTNAIENGATEIDMVLNIGALKDNNDSLVKEDMVAVVKAAKGKALTKVILETCLLTDEEKIRACEIALEAGLDYVKTSTGFSTGNATVEDVALMRKTVGNKAGVKASGGVRSLEDAKAMVDAGATRIGASAGVAIVDGEKVESDY</sequence>
<dbReference type="PANTHER" id="PTHR10889:SF1">
    <property type="entry name" value="DEOXYRIBOSE-PHOSPHATE ALDOLASE"/>
    <property type="match status" value="1"/>
</dbReference>
<dbReference type="AlphaFoldDB" id="A0A3A9K8V3"/>
<dbReference type="GO" id="GO:0009264">
    <property type="term" value="P:deoxyribonucleotide catabolic process"/>
    <property type="evidence" value="ECO:0007669"/>
    <property type="project" value="UniProtKB-UniRule"/>
</dbReference>
<feature type="active site" description="Schiff-base intermediate with acetaldehyde" evidence="7">
    <location>
        <position position="154"/>
    </location>
</feature>
<dbReference type="FunFam" id="3.20.20.70:FF:000044">
    <property type="entry name" value="Deoxyribose-phosphate aldolase"/>
    <property type="match status" value="1"/>
</dbReference>
<comment type="similarity">
    <text evidence="1 7">Belongs to the DeoC/FbaB aldolase family. DeoC type 1 subfamily.</text>
</comment>
<evidence type="ECO:0000256" key="5">
    <source>
        <dbReference type="ARBA" id="ARBA00048791"/>
    </source>
</evidence>
<dbReference type="InterPro" id="IPR013785">
    <property type="entry name" value="Aldolase_TIM"/>
</dbReference>
<keyword evidence="3 7" id="KW-0456">Lyase</keyword>
<keyword evidence="9" id="KW-1185">Reference proteome</keyword>
<evidence type="ECO:0000313" key="9">
    <source>
        <dbReference type="Proteomes" id="UP000281498"/>
    </source>
</evidence>
<evidence type="ECO:0000256" key="6">
    <source>
        <dbReference type="ARBA" id="ARBA00056337"/>
    </source>
</evidence>
<dbReference type="HAMAP" id="MF_00114">
    <property type="entry name" value="DeoC_type1"/>
    <property type="match status" value="1"/>
</dbReference>
<dbReference type="PANTHER" id="PTHR10889">
    <property type="entry name" value="DEOXYRIBOSE-PHOSPHATE ALDOLASE"/>
    <property type="match status" value="1"/>
</dbReference>
<organism evidence="8 9">
    <name type="scientific">Salipaludibacillus neizhouensis</name>
    <dbReference type="NCBI Taxonomy" id="885475"/>
    <lineage>
        <taxon>Bacteria</taxon>
        <taxon>Bacillati</taxon>
        <taxon>Bacillota</taxon>
        <taxon>Bacilli</taxon>
        <taxon>Bacillales</taxon>
        <taxon>Bacillaceae</taxon>
    </lineage>
</organism>
<dbReference type="UniPathway" id="UPA00002">
    <property type="reaction ID" value="UER00468"/>
</dbReference>
<dbReference type="EC" id="4.1.2.4" evidence="7"/>
<evidence type="ECO:0000256" key="2">
    <source>
        <dbReference type="ARBA" id="ARBA00022490"/>
    </source>
</evidence>
<evidence type="ECO:0000313" key="8">
    <source>
        <dbReference type="EMBL" id="RKL67250.1"/>
    </source>
</evidence>
<keyword evidence="2 7" id="KW-0963">Cytoplasm</keyword>
<protein>
    <recommendedName>
        <fullName evidence="7">Deoxyribose-phosphate aldolase</fullName>
        <shortName evidence="7">DERA</shortName>
        <ecNumber evidence="7">4.1.2.4</ecNumber>
    </recommendedName>
    <alternativeName>
        <fullName evidence="7">2-deoxy-D-ribose 5-phosphate aldolase</fullName>
    </alternativeName>
    <alternativeName>
        <fullName evidence="7">Phosphodeoxyriboaldolase</fullName>
        <shortName evidence="7">Deoxyriboaldolase</shortName>
    </alternativeName>
</protein>
<comment type="caution">
    <text evidence="8">The sequence shown here is derived from an EMBL/GenBank/DDBJ whole genome shotgun (WGS) entry which is preliminary data.</text>
</comment>
<evidence type="ECO:0000256" key="7">
    <source>
        <dbReference type="HAMAP-Rule" id="MF_00114"/>
    </source>
</evidence>
<evidence type="ECO:0000256" key="4">
    <source>
        <dbReference type="ARBA" id="ARBA00023270"/>
    </source>
</evidence>
<dbReference type="PIRSF" id="PIRSF001357">
    <property type="entry name" value="DeoC"/>
    <property type="match status" value="1"/>
</dbReference>
<comment type="pathway">
    <text evidence="7">Carbohydrate degradation; 2-deoxy-D-ribose 1-phosphate degradation; D-glyceraldehyde 3-phosphate and acetaldehyde from 2-deoxy-alpha-D-ribose 1-phosphate: step 2/2.</text>
</comment>
<dbReference type="Pfam" id="PF01791">
    <property type="entry name" value="DeoC"/>
    <property type="match status" value="1"/>
</dbReference>
<dbReference type="Gene3D" id="3.20.20.70">
    <property type="entry name" value="Aldolase class I"/>
    <property type="match status" value="1"/>
</dbReference>
<reference evidence="8 9" key="1">
    <citation type="submission" date="2017-10" db="EMBL/GenBank/DDBJ databases">
        <title>Bacillus sp. nov., a halophilic bacterium isolated from a Keqin Lake.</title>
        <authorList>
            <person name="Wang H."/>
        </authorList>
    </citation>
    <scope>NUCLEOTIDE SEQUENCE [LARGE SCALE GENOMIC DNA]</scope>
    <source>
        <strain evidence="8 9">KCTC 13187</strain>
    </source>
</reference>
<dbReference type="GO" id="GO:0016052">
    <property type="term" value="P:carbohydrate catabolic process"/>
    <property type="evidence" value="ECO:0007669"/>
    <property type="project" value="TreeGrafter"/>
</dbReference>
<comment type="function">
    <text evidence="6 7">Catalyzes a reversible aldol reaction between acetaldehyde and D-glyceraldehyde 3-phosphate to generate 2-deoxy-D-ribose 5-phosphate.</text>
</comment>
<feature type="active site" description="Proton donor/acceptor" evidence="7">
    <location>
        <position position="183"/>
    </location>
</feature>
<proteinExistence type="inferred from homology"/>
<comment type="subcellular location">
    <subcellularLocation>
        <location evidence="7">Cytoplasm</location>
    </subcellularLocation>
</comment>
<dbReference type="GO" id="GO:0005737">
    <property type="term" value="C:cytoplasm"/>
    <property type="evidence" value="ECO:0007669"/>
    <property type="project" value="UniProtKB-SubCell"/>
</dbReference>
<name>A0A3A9K8V3_9BACI</name>
<dbReference type="OrthoDB" id="9778711at2"/>
<evidence type="ECO:0000256" key="1">
    <source>
        <dbReference type="ARBA" id="ARBA00010936"/>
    </source>
</evidence>
<dbReference type="NCBIfam" id="TIGR00126">
    <property type="entry name" value="deoC"/>
    <property type="match status" value="1"/>
</dbReference>
<comment type="catalytic activity">
    <reaction evidence="5 7">
        <text>2-deoxy-D-ribose 5-phosphate = D-glyceraldehyde 3-phosphate + acetaldehyde</text>
        <dbReference type="Rhea" id="RHEA:12821"/>
        <dbReference type="ChEBI" id="CHEBI:15343"/>
        <dbReference type="ChEBI" id="CHEBI:59776"/>
        <dbReference type="ChEBI" id="CHEBI:62877"/>
        <dbReference type="EC" id="4.1.2.4"/>
    </reaction>
</comment>
<gene>
    <name evidence="7 8" type="primary">deoC</name>
    <name evidence="8" type="ORF">CR203_12135</name>
</gene>
<accession>A0A3A9K8V3</accession>
<dbReference type="EMBL" id="PDOE01000004">
    <property type="protein sequence ID" value="RKL67250.1"/>
    <property type="molecule type" value="Genomic_DNA"/>
</dbReference>
<dbReference type="RefSeq" id="WP_110937262.1">
    <property type="nucleotide sequence ID" value="NZ_KZ614146.1"/>
</dbReference>
<dbReference type="SMART" id="SM01133">
    <property type="entry name" value="DeoC"/>
    <property type="match status" value="1"/>
</dbReference>
<dbReference type="InterPro" id="IPR011343">
    <property type="entry name" value="DeoC"/>
</dbReference>